<evidence type="ECO:0000313" key="2">
    <source>
        <dbReference type="Proteomes" id="UP000235145"/>
    </source>
</evidence>
<dbReference type="OrthoDB" id="691764at2759"/>
<comment type="caution">
    <text evidence="1">The sequence shown here is derived from an EMBL/GenBank/DDBJ whole genome shotgun (WGS) entry which is preliminary data.</text>
</comment>
<keyword evidence="2" id="KW-1185">Reference proteome</keyword>
<dbReference type="PANTHER" id="PTHR34197:SF13">
    <property type="match status" value="1"/>
</dbReference>
<dbReference type="Gramene" id="rna-gnl|WGS:NBSK|LSAT_6X421_mrna">
    <property type="protein sequence ID" value="cds-PLY69862.1"/>
    <property type="gene ID" value="gene-LSAT_6X421"/>
</dbReference>
<dbReference type="EMBL" id="NBSK02000006">
    <property type="protein sequence ID" value="KAJ0202200.1"/>
    <property type="molecule type" value="Genomic_DNA"/>
</dbReference>
<sequence>MALYVDEAEVWKCPKHPSRRRKSGICPKCLRERLVTLCPECATALPCSSCPPPVDSSSSSSSSSNSFSLFAFSRGGSRRDYAPPCTANADAVRLSNNLETEPSLRKSRSVAVPFLRSRSRFVGGPVAGCESRDAEIAPENNKALPKVSRSKINFWSVFTTNKSKKCDVHGEGMEDESNKFHDSPAVDDFSMMKRSRSVAVGASSAFGPSPSKRKGWYFPSPVKGILNSKPTKSVAVA</sequence>
<gene>
    <name evidence="1" type="ORF">LSAT_V11C600299170</name>
</gene>
<dbReference type="PANTHER" id="PTHR34197">
    <property type="entry name" value="OS04G0591300 PROTEIN"/>
    <property type="match status" value="1"/>
</dbReference>
<dbReference type="Proteomes" id="UP000235145">
    <property type="component" value="Unassembled WGS sequence"/>
</dbReference>
<name>A0A9R1VCI0_LACSA</name>
<protein>
    <submittedName>
        <fullName evidence="1">Uncharacterized protein</fullName>
    </submittedName>
</protein>
<proteinExistence type="predicted"/>
<dbReference type="AlphaFoldDB" id="A0A9R1VCI0"/>
<evidence type="ECO:0000313" key="1">
    <source>
        <dbReference type="EMBL" id="KAJ0202200.1"/>
    </source>
</evidence>
<organism evidence="1 2">
    <name type="scientific">Lactuca sativa</name>
    <name type="common">Garden lettuce</name>
    <dbReference type="NCBI Taxonomy" id="4236"/>
    <lineage>
        <taxon>Eukaryota</taxon>
        <taxon>Viridiplantae</taxon>
        <taxon>Streptophyta</taxon>
        <taxon>Embryophyta</taxon>
        <taxon>Tracheophyta</taxon>
        <taxon>Spermatophyta</taxon>
        <taxon>Magnoliopsida</taxon>
        <taxon>eudicotyledons</taxon>
        <taxon>Gunneridae</taxon>
        <taxon>Pentapetalae</taxon>
        <taxon>asterids</taxon>
        <taxon>campanulids</taxon>
        <taxon>Asterales</taxon>
        <taxon>Asteraceae</taxon>
        <taxon>Cichorioideae</taxon>
        <taxon>Cichorieae</taxon>
        <taxon>Lactucinae</taxon>
        <taxon>Lactuca</taxon>
    </lineage>
</organism>
<accession>A0A9R1VCI0</accession>
<reference evidence="1 2" key="1">
    <citation type="journal article" date="2017" name="Nat. Commun.">
        <title>Genome assembly with in vitro proximity ligation data and whole-genome triplication in lettuce.</title>
        <authorList>
            <person name="Reyes-Chin-Wo S."/>
            <person name="Wang Z."/>
            <person name="Yang X."/>
            <person name="Kozik A."/>
            <person name="Arikit S."/>
            <person name="Song C."/>
            <person name="Xia L."/>
            <person name="Froenicke L."/>
            <person name="Lavelle D.O."/>
            <person name="Truco M.J."/>
            <person name="Xia R."/>
            <person name="Zhu S."/>
            <person name="Xu C."/>
            <person name="Xu H."/>
            <person name="Xu X."/>
            <person name="Cox K."/>
            <person name="Korf I."/>
            <person name="Meyers B.C."/>
            <person name="Michelmore R.W."/>
        </authorList>
    </citation>
    <scope>NUCLEOTIDE SEQUENCE [LARGE SCALE GENOMIC DNA]</scope>
    <source>
        <strain evidence="2">cv. Salinas</strain>
        <tissue evidence="1">Seedlings</tissue>
    </source>
</reference>